<dbReference type="Gene3D" id="3.40.50.720">
    <property type="entry name" value="NAD(P)-binding Rossmann-like Domain"/>
    <property type="match status" value="1"/>
</dbReference>
<evidence type="ECO:0000256" key="3">
    <source>
        <dbReference type="ARBA" id="ARBA00022679"/>
    </source>
</evidence>
<evidence type="ECO:0000313" key="10">
    <source>
        <dbReference type="Proteomes" id="UP000195772"/>
    </source>
</evidence>
<feature type="transmembrane region" description="Helical" evidence="7">
    <location>
        <begin position="9"/>
        <end position="34"/>
    </location>
</feature>
<dbReference type="PANTHER" id="PTHR30576">
    <property type="entry name" value="COLANIC BIOSYNTHESIS UDP-GLUCOSE LIPID CARRIER TRANSFERASE"/>
    <property type="match status" value="1"/>
</dbReference>
<evidence type="ECO:0000256" key="7">
    <source>
        <dbReference type="SAM" id="Phobius"/>
    </source>
</evidence>
<keyword evidence="3 9" id="KW-0808">Transferase</keyword>
<dbReference type="eggNOG" id="COG2148">
    <property type="taxonomic scope" value="Bacteria"/>
</dbReference>
<protein>
    <submittedName>
        <fullName evidence="9">Undecaprenyl-phosphate glucose phosphotransferase</fullName>
    </submittedName>
</protein>
<keyword evidence="6 7" id="KW-0472">Membrane</keyword>
<evidence type="ECO:0000313" key="9">
    <source>
        <dbReference type="EMBL" id="OUN01968.1"/>
    </source>
</evidence>
<organism evidence="9 10">
    <name type="scientific">Alistipes onderdonkii</name>
    <dbReference type="NCBI Taxonomy" id="328813"/>
    <lineage>
        <taxon>Bacteria</taxon>
        <taxon>Pseudomonadati</taxon>
        <taxon>Bacteroidota</taxon>
        <taxon>Bacteroidia</taxon>
        <taxon>Bacteroidales</taxon>
        <taxon>Rikenellaceae</taxon>
        <taxon>Alistipes</taxon>
    </lineage>
</organism>
<dbReference type="Pfam" id="PF13727">
    <property type="entry name" value="CoA_binding_3"/>
    <property type="match status" value="1"/>
</dbReference>
<evidence type="ECO:0000256" key="4">
    <source>
        <dbReference type="ARBA" id="ARBA00022692"/>
    </source>
</evidence>
<feature type="domain" description="Bacterial sugar transferase" evidence="8">
    <location>
        <begin position="273"/>
        <end position="457"/>
    </location>
</feature>
<evidence type="ECO:0000259" key="8">
    <source>
        <dbReference type="Pfam" id="PF02397"/>
    </source>
</evidence>
<comment type="subcellular location">
    <subcellularLocation>
        <location evidence="1">Membrane</location>
        <topology evidence="1">Multi-pass membrane protein</topology>
    </subcellularLocation>
</comment>
<reference evidence="10" key="1">
    <citation type="submission" date="2017-04" db="EMBL/GenBank/DDBJ databases">
        <title>Function of individual gut microbiota members based on whole genome sequencing of pure cultures obtained from chicken caecum.</title>
        <authorList>
            <person name="Medvecky M."/>
            <person name="Cejkova D."/>
            <person name="Polansky O."/>
            <person name="Karasova D."/>
            <person name="Kubasova T."/>
            <person name="Cizek A."/>
            <person name="Rychlik I."/>
        </authorList>
    </citation>
    <scope>NUCLEOTIDE SEQUENCE [LARGE SCALE GENOMIC DNA]</scope>
    <source>
        <strain evidence="10">An90</strain>
    </source>
</reference>
<comment type="caution">
    <text evidence="9">The sequence shown here is derived from an EMBL/GenBank/DDBJ whole genome shotgun (WGS) entry which is preliminary data.</text>
</comment>
<accession>A0A1Y3QUL9</accession>
<dbReference type="InterPro" id="IPR017473">
    <property type="entry name" value="Undecaprenyl-P_gluc_Ptfrase"/>
</dbReference>
<keyword evidence="5 7" id="KW-1133">Transmembrane helix</keyword>
<keyword evidence="4 7" id="KW-0812">Transmembrane</keyword>
<dbReference type="Proteomes" id="UP000195772">
    <property type="component" value="Unassembled WGS sequence"/>
</dbReference>
<feature type="transmembrane region" description="Helical" evidence="7">
    <location>
        <begin position="79"/>
        <end position="97"/>
    </location>
</feature>
<feature type="transmembrane region" description="Helical" evidence="7">
    <location>
        <begin position="103"/>
        <end position="123"/>
    </location>
</feature>
<dbReference type="InterPro" id="IPR017475">
    <property type="entry name" value="EPS_sugar_tfrase"/>
</dbReference>
<evidence type="ECO:0000256" key="6">
    <source>
        <dbReference type="ARBA" id="ARBA00023136"/>
    </source>
</evidence>
<dbReference type="GO" id="GO:0016020">
    <property type="term" value="C:membrane"/>
    <property type="evidence" value="ECO:0007669"/>
    <property type="project" value="UniProtKB-SubCell"/>
</dbReference>
<sequence length="464" mass="54104">MKQVMRESLLIKLPVIIGDLFLLNLSWILALTLYPQPACIARSLEIFACLNICFIPGLSWFGVILSSRIVPYEEIIRRVFYVVLCHLGFFMLIQTVWSYGLLPVHLMGTFYIVLTVLLMLWRYTCRIVVKITRGHGRNARRVIIVGSKDNAQEVYHEMVDNTSTGYRVLGYFSNHDDHTLPDNTPCLGSVDEALPWLEAHPVNEVYCCLSTDRYAEEIFPIMDFCENNFVRFFYVPNLRNYMKRTMNLELLGNVPILYIREEPLRQASNRFIKRAFDVSVSSLFLCTLFPFIYIFVAIGTKLTSRGPVLFLQERSGENGQTFRCIKFRSMRVNADADRVQATRDDPRKTRFGDFLRRSSIDELPQFINVLRGDMSIVGPRPHMLQHTEQYSKLINKYMVRHLIKPGITGWAQVTGYRGETHSLSQMEGRVRRDIWYLENWSLLLDIRIIFMTVWNALRQDENAY</sequence>
<gene>
    <name evidence="9" type="ORF">B5G41_14075</name>
</gene>
<feature type="transmembrane region" description="Helical" evidence="7">
    <location>
        <begin position="46"/>
        <end position="67"/>
    </location>
</feature>
<evidence type="ECO:0000256" key="5">
    <source>
        <dbReference type="ARBA" id="ARBA00022989"/>
    </source>
</evidence>
<dbReference type="RefSeq" id="WP_087403498.1">
    <property type="nucleotide sequence ID" value="NZ_DAWEOI010000052.1"/>
</dbReference>
<feature type="transmembrane region" description="Helical" evidence="7">
    <location>
        <begin position="275"/>
        <end position="296"/>
    </location>
</feature>
<dbReference type="InterPro" id="IPR003362">
    <property type="entry name" value="Bact_transf"/>
</dbReference>
<evidence type="ECO:0000256" key="1">
    <source>
        <dbReference type="ARBA" id="ARBA00004141"/>
    </source>
</evidence>
<proteinExistence type="inferred from homology"/>
<dbReference type="NCBIfam" id="TIGR03023">
    <property type="entry name" value="WcaJ_sugtrans"/>
    <property type="match status" value="1"/>
</dbReference>
<dbReference type="PANTHER" id="PTHR30576:SF0">
    <property type="entry name" value="UNDECAPRENYL-PHOSPHATE N-ACETYLGALACTOSAMINYL 1-PHOSPHATE TRANSFERASE-RELATED"/>
    <property type="match status" value="1"/>
</dbReference>
<evidence type="ECO:0000256" key="2">
    <source>
        <dbReference type="ARBA" id="ARBA00006464"/>
    </source>
</evidence>
<comment type="similarity">
    <text evidence="2">Belongs to the bacterial sugar transferase family.</text>
</comment>
<dbReference type="AlphaFoldDB" id="A0A1Y3QUL9"/>
<dbReference type="GO" id="GO:0016780">
    <property type="term" value="F:phosphotransferase activity, for other substituted phosphate groups"/>
    <property type="evidence" value="ECO:0007669"/>
    <property type="project" value="TreeGrafter"/>
</dbReference>
<name>A0A1Y3QUL9_9BACT</name>
<dbReference type="EMBL" id="NFHB01000011">
    <property type="protein sequence ID" value="OUN01968.1"/>
    <property type="molecule type" value="Genomic_DNA"/>
</dbReference>
<dbReference type="Pfam" id="PF02397">
    <property type="entry name" value="Bac_transf"/>
    <property type="match status" value="1"/>
</dbReference>
<dbReference type="OrthoDB" id="9808602at2"/>
<dbReference type="NCBIfam" id="TIGR03025">
    <property type="entry name" value="EPS_sugtrans"/>
    <property type="match status" value="1"/>
</dbReference>